<keyword evidence="6 11" id="KW-0274">FAD</keyword>
<dbReference type="Gene3D" id="3.40.50.80">
    <property type="entry name" value="Nucleotide-binding domain of ferredoxin-NADP reductase (FNR) module"/>
    <property type="match status" value="1"/>
</dbReference>
<comment type="caution">
    <text evidence="15">The sequence shown here is derived from an EMBL/GenBank/DDBJ whole genome shotgun (WGS) entry which is preliminary data.</text>
</comment>
<reference evidence="15 16" key="1">
    <citation type="journal article" date="2020" name="Front. Microbiol.">
        <title>Single-cell genomics of novel Actinobacteria with the Wood-Ljungdahl pathway discovered in a serpentinizing system.</title>
        <authorList>
            <person name="Merino N."/>
            <person name="Kawai M."/>
            <person name="Boyd E.S."/>
            <person name="Colman D.R."/>
            <person name="McGlynn S.E."/>
            <person name="Nealson K.H."/>
            <person name="Kurokawa K."/>
            <person name="Hongoh Y."/>
        </authorList>
    </citation>
    <scope>NUCLEOTIDE SEQUENCE [LARGE SCALE GENOMIC DNA]</scope>
    <source>
        <strain evidence="15 16">S06</strain>
    </source>
</reference>
<comment type="caution">
    <text evidence="11">Lacks conserved residue(s) required for the propagation of feature annotation.</text>
</comment>
<evidence type="ECO:0000256" key="10">
    <source>
        <dbReference type="ARBA" id="ARBA00023014"/>
    </source>
</evidence>
<dbReference type="GO" id="GO:0044205">
    <property type="term" value="P:'de novo' UMP biosynthetic process"/>
    <property type="evidence" value="ECO:0007669"/>
    <property type="project" value="UniProtKB-UniRule"/>
</dbReference>
<comment type="similarity">
    <text evidence="1 11">Belongs to the PyrK family.</text>
</comment>
<dbReference type="InterPro" id="IPR001433">
    <property type="entry name" value="OxRdtase_FAD/NAD-bd"/>
</dbReference>
<dbReference type="Pfam" id="PF00175">
    <property type="entry name" value="NAD_binding_1"/>
    <property type="match status" value="1"/>
</dbReference>
<dbReference type="PANTHER" id="PTHR43513:SF3">
    <property type="entry name" value="DIHYDROOROTATE DEHYDROGENASE B (NAD(+)), ELECTRON TRANSFER SUBUNIT-RELATED"/>
    <property type="match status" value="1"/>
</dbReference>
<name>A0A6V8NP37_9ACTN</name>
<keyword evidence="4 11" id="KW-0001">2Fe-2S</keyword>
<comment type="function">
    <text evidence="11">Responsible for channeling the electrons from the oxidation of dihydroorotate from the FMN redox center in the PyrD type B subunit to the ultimate electron acceptor NAD(+).</text>
</comment>
<dbReference type="GO" id="GO:0009055">
    <property type="term" value="F:electron transfer activity"/>
    <property type="evidence" value="ECO:0007669"/>
    <property type="project" value="UniProtKB-UniRule"/>
</dbReference>
<evidence type="ECO:0000313" key="15">
    <source>
        <dbReference type="EMBL" id="GFP21124.1"/>
    </source>
</evidence>
<sequence>MVSQARLVSSTLIKKNWMTDEVVRLTFSDPHIPALAVPGQFVFLRPSPLNYPLLRRPYSLFDVDEEKGVFDLLVKVVGVGSRILSQRSEREMVDLIGPLGNGFFLSDNSGQRELLTWSDSKHLIVAGGMGIAPMHFLARRLKERGEEVVVLFGAVSRNEVLCSSEFQELGALFVVSTEDGSLGKMGKVSSLIPEYLSRDKRIQIYACGPRGLLKEVVELSRREGLLCQVSLEERMACGLGACRSCVCKVGTESQFEYKRVCRDGPVFRGEELIVEKG</sequence>
<dbReference type="InterPro" id="IPR017938">
    <property type="entry name" value="Riboflavin_synthase-like_b-brl"/>
</dbReference>
<dbReference type="UniPathway" id="UPA00070">
    <property type="reaction ID" value="UER00945"/>
</dbReference>
<dbReference type="GO" id="GO:0050660">
    <property type="term" value="F:flavin adenine dinucleotide binding"/>
    <property type="evidence" value="ECO:0007669"/>
    <property type="project" value="InterPro"/>
</dbReference>
<keyword evidence="10 11" id="KW-0411">Iron-sulfur</keyword>
<feature type="binding site" evidence="11 13">
    <location>
        <position position="245"/>
    </location>
    <ligand>
        <name>[2Fe-2S] cluster</name>
        <dbReference type="ChEBI" id="CHEBI:190135"/>
    </ligand>
</feature>
<dbReference type="Pfam" id="PF00970">
    <property type="entry name" value="FAD_binding_6"/>
    <property type="match status" value="1"/>
</dbReference>
<dbReference type="InterPro" id="IPR008333">
    <property type="entry name" value="Cbr1-like_FAD-bd_dom"/>
</dbReference>
<gene>
    <name evidence="11" type="primary">pyrK</name>
    <name evidence="15" type="ORF">HKBW3S06_00350</name>
</gene>
<feature type="domain" description="FAD-binding FR-type" evidence="14">
    <location>
        <begin position="1"/>
        <end position="105"/>
    </location>
</feature>
<comment type="cofactor">
    <cofactor evidence="11">
        <name>[2Fe-2S] cluster</name>
        <dbReference type="ChEBI" id="CHEBI:190135"/>
    </cofactor>
    <text evidence="11">Binds 1 [2Fe-2S] cluster per subunit.</text>
</comment>
<evidence type="ECO:0000256" key="1">
    <source>
        <dbReference type="ARBA" id="ARBA00006422"/>
    </source>
</evidence>
<dbReference type="SUPFAM" id="SSF63380">
    <property type="entry name" value="Riboflavin synthase domain-like"/>
    <property type="match status" value="1"/>
</dbReference>
<dbReference type="HAMAP" id="MF_01211">
    <property type="entry name" value="DHODB_Fe_S_bind"/>
    <property type="match status" value="1"/>
</dbReference>
<protein>
    <recommendedName>
        <fullName evidence="11">Dihydroorotate dehydrogenase B (NAD(+)), electron transfer subunit</fullName>
    </recommendedName>
    <alternativeName>
        <fullName evidence="11">Dihydroorotate oxidase B, electron transfer subunit</fullName>
    </alternativeName>
</protein>
<keyword evidence="3 11" id="KW-0285">Flavoprotein</keyword>
<evidence type="ECO:0000256" key="4">
    <source>
        <dbReference type="ARBA" id="ARBA00022714"/>
    </source>
</evidence>
<keyword evidence="7 11" id="KW-0665">Pyrimidine biosynthesis</keyword>
<evidence type="ECO:0000256" key="9">
    <source>
        <dbReference type="ARBA" id="ARBA00023004"/>
    </source>
</evidence>
<evidence type="ECO:0000256" key="7">
    <source>
        <dbReference type="ARBA" id="ARBA00022975"/>
    </source>
</evidence>
<dbReference type="RefSeq" id="WP_176226263.1">
    <property type="nucleotide sequence ID" value="NZ_BLRV01000019.1"/>
</dbReference>
<proteinExistence type="inferred from homology"/>
<accession>A0A6V8NP37</accession>
<dbReference type="GO" id="GO:0051537">
    <property type="term" value="F:2 iron, 2 sulfur cluster binding"/>
    <property type="evidence" value="ECO:0007669"/>
    <property type="project" value="UniProtKB-KW"/>
</dbReference>
<dbReference type="PROSITE" id="PS51384">
    <property type="entry name" value="FAD_FR"/>
    <property type="match status" value="1"/>
</dbReference>
<comment type="subunit">
    <text evidence="11">Heterotetramer of 2 PyrK and 2 PyrD type B subunits.</text>
</comment>
<feature type="binding site" evidence="11 13">
    <location>
        <position position="237"/>
    </location>
    <ligand>
        <name>[2Fe-2S] cluster</name>
        <dbReference type="ChEBI" id="CHEBI:190135"/>
    </ligand>
</feature>
<evidence type="ECO:0000256" key="8">
    <source>
        <dbReference type="ARBA" id="ARBA00022982"/>
    </source>
</evidence>
<evidence type="ECO:0000256" key="5">
    <source>
        <dbReference type="ARBA" id="ARBA00022723"/>
    </source>
</evidence>
<dbReference type="InterPro" id="IPR017927">
    <property type="entry name" value="FAD-bd_FR_type"/>
</dbReference>
<keyword evidence="5 11" id="KW-0479">Metal-binding</keyword>
<evidence type="ECO:0000256" key="3">
    <source>
        <dbReference type="ARBA" id="ARBA00022630"/>
    </source>
</evidence>
<evidence type="ECO:0000259" key="14">
    <source>
        <dbReference type="PROSITE" id="PS51384"/>
    </source>
</evidence>
<dbReference type="EMBL" id="BLRV01000019">
    <property type="protein sequence ID" value="GFP21124.1"/>
    <property type="molecule type" value="Genomic_DNA"/>
</dbReference>
<dbReference type="Proteomes" id="UP000580051">
    <property type="component" value="Unassembled WGS sequence"/>
</dbReference>
<dbReference type="Gene3D" id="2.10.240.10">
    <property type="entry name" value="Dihydroorotate dehydrogenase, electron transfer subunit"/>
    <property type="match status" value="1"/>
</dbReference>
<dbReference type="Pfam" id="PF10418">
    <property type="entry name" value="DHODB_Fe-S_bind"/>
    <property type="match status" value="1"/>
</dbReference>
<comment type="cofactor">
    <cofactor evidence="13">
        <name>[2Fe-2S] cluster</name>
        <dbReference type="ChEBI" id="CHEBI:190135"/>
    </cofactor>
    <text evidence="13">Binds 1 [2Fe-2S] cluster per subunit.</text>
</comment>
<dbReference type="InterPro" id="IPR050353">
    <property type="entry name" value="PyrK_electron_transfer"/>
</dbReference>
<dbReference type="PIRSF" id="PIRSF006816">
    <property type="entry name" value="Cyc3_hyd_g"/>
    <property type="match status" value="1"/>
</dbReference>
<dbReference type="InterPro" id="IPR023455">
    <property type="entry name" value="Dihydroorotate_DHASE_ETsu"/>
</dbReference>
<dbReference type="InterPro" id="IPR012165">
    <property type="entry name" value="Cyt_c3_hydrogenase_gsu"/>
</dbReference>
<evidence type="ECO:0000256" key="6">
    <source>
        <dbReference type="ARBA" id="ARBA00022827"/>
    </source>
</evidence>
<dbReference type="Gene3D" id="2.40.30.10">
    <property type="entry name" value="Translation factors"/>
    <property type="match status" value="1"/>
</dbReference>
<evidence type="ECO:0000256" key="13">
    <source>
        <dbReference type="PIRSR" id="PIRSR006816-2"/>
    </source>
</evidence>
<dbReference type="InterPro" id="IPR037117">
    <property type="entry name" value="Dihydroorotate_DH_ele_sf"/>
</dbReference>
<organism evidence="15 16">
    <name type="scientific">Candidatus Hakubella thermalkaliphila</name>
    <dbReference type="NCBI Taxonomy" id="2754717"/>
    <lineage>
        <taxon>Bacteria</taxon>
        <taxon>Bacillati</taxon>
        <taxon>Actinomycetota</taxon>
        <taxon>Actinomycetota incertae sedis</taxon>
        <taxon>Candidatus Hakubellales</taxon>
        <taxon>Candidatus Hakubellaceae</taxon>
        <taxon>Candidatus Hakubella</taxon>
    </lineage>
</organism>
<dbReference type="GO" id="GO:0046872">
    <property type="term" value="F:metal ion binding"/>
    <property type="evidence" value="ECO:0007669"/>
    <property type="project" value="UniProtKB-KW"/>
</dbReference>
<feature type="binding site" evidence="11 13">
    <location>
        <position position="261"/>
    </location>
    <ligand>
        <name>[2Fe-2S] cluster</name>
        <dbReference type="ChEBI" id="CHEBI:190135"/>
    </ligand>
</feature>
<comment type="cofactor">
    <cofactor evidence="11 12">
        <name>FAD</name>
        <dbReference type="ChEBI" id="CHEBI:57692"/>
    </cofactor>
    <text evidence="11 12">Binds 1 FAD per subunit.</text>
</comment>
<evidence type="ECO:0000313" key="16">
    <source>
        <dbReference type="Proteomes" id="UP000580051"/>
    </source>
</evidence>
<dbReference type="PANTHER" id="PTHR43513">
    <property type="entry name" value="DIHYDROOROTATE DEHYDROGENASE B (NAD(+)), ELECTRON TRANSFER SUBUNIT"/>
    <property type="match status" value="1"/>
</dbReference>
<dbReference type="SUPFAM" id="SSF52343">
    <property type="entry name" value="Ferredoxin reductase-like, C-terminal NADP-linked domain"/>
    <property type="match status" value="1"/>
</dbReference>
<feature type="binding site" evidence="11 12">
    <location>
        <begin position="56"/>
        <end position="59"/>
    </location>
    <ligand>
        <name>FAD</name>
        <dbReference type="ChEBI" id="CHEBI:57692"/>
    </ligand>
</feature>
<keyword evidence="9 11" id="KW-0408">Iron</keyword>
<evidence type="ECO:0000256" key="2">
    <source>
        <dbReference type="ARBA" id="ARBA00022448"/>
    </source>
</evidence>
<keyword evidence="2 11" id="KW-0813">Transport</keyword>
<dbReference type="AlphaFoldDB" id="A0A6V8NP37"/>
<dbReference type="CDD" id="cd06218">
    <property type="entry name" value="DHOD_e_trans"/>
    <property type="match status" value="1"/>
</dbReference>
<evidence type="ECO:0000256" key="11">
    <source>
        <dbReference type="HAMAP-Rule" id="MF_01211"/>
    </source>
</evidence>
<dbReference type="GO" id="GO:0016491">
    <property type="term" value="F:oxidoreductase activity"/>
    <property type="evidence" value="ECO:0007669"/>
    <property type="project" value="InterPro"/>
</dbReference>
<evidence type="ECO:0000256" key="12">
    <source>
        <dbReference type="PIRSR" id="PIRSR006816-1"/>
    </source>
</evidence>
<dbReference type="InterPro" id="IPR019480">
    <property type="entry name" value="Dihydroorotate_DH_Fe-S-bd"/>
</dbReference>
<feature type="binding site" evidence="11 13">
    <location>
        <position position="242"/>
    </location>
    <ligand>
        <name>[2Fe-2S] cluster</name>
        <dbReference type="ChEBI" id="CHEBI:190135"/>
    </ligand>
</feature>
<keyword evidence="8 11" id="KW-0249">Electron transport</keyword>
<dbReference type="InterPro" id="IPR039261">
    <property type="entry name" value="FNR_nucleotide-bd"/>
</dbReference>
<comment type="pathway">
    <text evidence="11">Pyrimidine metabolism; UMP biosynthesis via de novo pathway; orotate from (S)-dihydroorotate (NAD(+) route): step 1/1.</text>
</comment>